<dbReference type="SUPFAM" id="SSF56519">
    <property type="entry name" value="Penicillin binding protein dimerisation domain"/>
    <property type="match status" value="1"/>
</dbReference>
<dbReference type="InterPro" id="IPR012338">
    <property type="entry name" value="Beta-lactam/transpept-like"/>
</dbReference>
<keyword evidence="9" id="KW-0133">Cell shape</keyword>
<dbReference type="NCBIfam" id="TIGR03423">
    <property type="entry name" value="pbp2_mrdA"/>
    <property type="match status" value="1"/>
</dbReference>
<dbReference type="GO" id="GO:0006508">
    <property type="term" value="P:proteolysis"/>
    <property type="evidence" value="ECO:0007669"/>
    <property type="project" value="UniProtKB-KW"/>
</dbReference>
<evidence type="ECO:0000256" key="14">
    <source>
        <dbReference type="SAM" id="Phobius"/>
    </source>
</evidence>
<keyword evidence="6" id="KW-0645">Protease</keyword>
<dbReference type="Pfam" id="PF00905">
    <property type="entry name" value="Transpeptidase"/>
    <property type="match status" value="1"/>
</dbReference>
<dbReference type="InterPro" id="IPR036138">
    <property type="entry name" value="PBP_dimer_sf"/>
</dbReference>
<organism evidence="17 18">
    <name type="scientific">Candidatus Synechococcus spongiarum</name>
    <dbReference type="NCBI Taxonomy" id="431041"/>
    <lineage>
        <taxon>Bacteria</taxon>
        <taxon>Bacillati</taxon>
        <taxon>Cyanobacteriota</taxon>
        <taxon>Cyanophyceae</taxon>
        <taxon>Synechococcales</taxon>
        <taxon>Synechococcaceae</taxon>
        <taxon>Synechococcus</taxon>
    </lineage>
</organism>
<dbReference type="SUPFAM" id="SSF56601">
    <property type="entry name" value="beta-lactamase/transpeptidase-like"/>
    <property type="match status" value="1"/>
</dbReference>
<dbReference type="InterPro" id="IPR050515">
    <property type="entry name" value="Beta-lactam/transpept"/>
</dbReference>
<dbReference type="GO" id="GO:0005886">
    <property type="term" value="C:plasma membrane"/>
    <property type="evidence" value="ECO:0007669"/>
    <property type="project" value="UniProtKB-SubCell"/>
</dbReference>
<dbReference type="InterPro" id="IPR005311">
    <property type="entry name" value="PBP_dimer"/>
</dbReference>
<evidence type="ECO:0000259" key="16">
    <source>
        <dbReference type="Pfam" id="PF03717"/>
    </source>
</evidence>
<dbReference type="OrthoDB" id="9766847at2"/>
<comment type="similarity">
    <text evidence="3">Belongs to the transpeptidase family.</text>
</comment>
<evidence type="ECO:0000256" key="9">
    <source>
        <dbReference type="ARBA" id="ARBA00022960"/>
    </source>
</evidence>
<dbReference type="RefSeq" id="WP_074457616.1">
    <property type="nucleotide sequence ID" value="NZ_FITM01000129.1"/>
</dbReference>
<evidence type="ECO:0000256" key="3">
    <source>
        <dbReference type="ARBA" id="ARBA00007171"/>
    </source>
</evidence>
<dbReference type="Gene3D" id="3.90.1310.10">
    <property type="entry name" value="Penicillin-binding protein 2a (Domain 2)"/>
    <property type="match status" value="1"/>
</dbReference>
<evidence type="ECO:0000256" key="12">
    <source>
        <dbReference type="ARBA" id="ARBA00023136"/>
    </source>
</evidence>
<keyword evidence="11 14" id="KW-1133">Transmembrane helix</keyword>
<feature type="domain" description="Penicillin-binding protein dimerisation" evidence="16">
    <location>
        <begin position="65"/>
        <end position="233"/>
    </location>
</feature>
<evidence type="ECO:0000313" key="18">
    <source>
        <dbReference type="Proteomes" id="UP000182631"/>
    </source>
</evidence>
<dbReference type="GO" id="GO:0008360">
    <property type="term" value="P:regulation of cell shape"/>
    <property type="evidence" value="ECO:0007669"/>
    <property type="project" value="UniProtKB-KW"/>
</dbReference>
<evidence type="ECO:0000256" key="2">
    <source>
        <dbReference type="ARBA" id="ARBA00004236"/>
    </source>
</evidence>
<proteinExistence type="inferred from homology"/>
<keyword evidence="13" id="KW-0961">Cell wall biogenesis/degradation</keyword>
<reference evidence="18" key="1">
    <citation type="submission" date="2016-02" db="EMBL/GenBank/DDBJ databases">
        <authorList>
            <person name="liu f."/>
        </authorList>
    </citation>
    <scope>NUCLEOTIDE SEQUENCE [LARGE SCALE GENOMIC DNA]</scope>
</reference>
<comment type="subcellular location">
    <subcellularLocation>
        <location evidence="2">Cell membrane</location>
    </subcellularLocation>
    <subcellularLocation>
        <location evidence="1">Membrane</location>
        <topology evidence="1">Single-pass membrane protein</topology>
    </subcellularLocation>
</comment>
<dbReference type="InterPro" id="IPR001460">
    <property type="entry name" value="PCN-bd_Tpept"/>
</dbReference>
<evidence type="ECO:0000256" key="5">
    <source>
        <dbReference type="ARBA" id="ARBA00022519"/>
    </source>
</evidence>
<evidence type="ECO:0000259" key="15">
    <source>
        <dbReference type="Pfam" id="PF00905"/>
    </source>
</evidence>
<keyword evidence="7 14" id="KW-0812">Transmembrane</keyword>
<keyword evidence="12 14" id="KW-0472">Membrane</keyword>
<evidence type="ECO:0000256" key="11">
    <source>
        <dbReference type="ARBA" id="ARBA00022989"/>
    </source>
</evidence>
<dbReference type="EMBL" id="FITM01000129">
    <property type="protein sequence ID" value="CZB20027.1"/>
    <property type="molecule type" value="Genomic_DNA"/>
</dbReference>
<dbReference type="GO" id="GO:0008658">
    <property type="term" value="F:penicillin binding"/>
    <property type="evidence" value="ECO:0007669"/>
    <property type="project" value="InterPro"/>
</dbReference>
<dbReference type="Proteomes" id="UP000182631">
    <property type="component" value="Unassembled WGS sequence"/>
</dbReference>
<keyword evidence="4" id="KW-1003">Cell membrane</keyword>
<feature type="transmembrane region" description="Helical" evidence="14">
    <location>
        <begin position="24"/>
        <end position="42"/>
    </location>
</feature>
<dbReference type="PANTHER" id="PTHR30627">
    <property type="entry name" value="PEPTIDOGLYCAN D,D-TRANSPEPTIDASE"/>
    <property type="match status" value="1"/>
</dbReference>
<dbReference type="GO" id="GO:0071972">
    <property type="term" value="F:peptidoglycan L,D-transpeptidase activity"/>
    <property type="evidence" value="ECO:0007669"/>
    <property type="project" value="TreeGrafter"/>
</dbReference>
<evidence type="ECO:0000256" key="8">
    <source>
        <dbReference type="ARBA" id="ARBA00022801"/>
    </source>
</evidence>
<gene>
    <name evidence="17" type="ORF">FLM9_1181</name>
</gene>
<evidence type="ECO:0000313" key="17">
    <source>
        <dbReference type="EMBL" id="CZB20027.1"/>
    </source>
</evidence>
<dbReference type="Pfam" id="PF03717">
    <property type="entry name" value="PBP_dimer"/>
    <property type="match status" value="1"/>
</dbReference>
<feature type="domain" description="Penicillin-binding protein transpeptidase" evidence="15">
    <location>
        <begin position="269"/>
        <end position="597"/>
    </location>
</feature>
<dbReference type="Gene3D" id="3.30.1390.30">
    <property type="entry name" value="Penicillin-binding protein 2a, domain 3"/>
    <property type="match status" value="1"/>
</dbReference>
<dbReference type="AlphaFoldDB" id="A0A161KBG4"/>
<dbReference type="GO" id="GO:0009002">
    <property type="term" value="F:serine-type D-Ala-D-Ala carboxypeptidase activity"/>
    <property type="evidence" value="ECO:0007669"/>
    <property type="project" value="InterPro"/>
</dbReference>
<keyword evidence="5" id="KW-0997">Cell inner membrane</keyword>
<evidence type="ECO:0000256" key="7">
    <source>
        <dbReference type="ARBA" id="ARBA00022692"/>
    </source>
</evidence>
<evidence type="ECO:0000256" key="1">
    <source>
        <dbReference type="ARBA" id="ARBA00004167"/>
    </source>
</evidence>
<evidence type="ECO:0000256" key="13">
    <source>
        <dbReference type="ARBA" id="ARBA00023316"/>
    </source>
</evidence>
<dbReference type="Gene3D" id="3.40.710.10">
    <property type="entry name" value="DD-peptidase/beta-lactamase superfamily"/>
    <property type="match status" value="1"/>
</dbReference>
<accession>A0A161KBG4</accession>
<evidence type="ECO:0000256" key="6">
    <source>
        <dbReference type="ARBA" id="ARBA00022670"/>
    </source>
</evidence>
<sequence>MVGATPLEGQPPRQVGLDQGKHGLLLRLLLALVLVLSGRLFWLQIMEGEQNRVRARENSVRVAPSQPIRGQMLDRHGDVLVSSRLVHKLYVWPKQATGPDWQQLRHRISTLLGVPEKELEKRRASFRAADYRIALTDVLTPDQTIKLLERSDELPGAEVGVDYLRAYPHGVTAAHVLGYTSPVTDQELSNLASQGYQIQDRIGRTGLEAAYEQHLRGQWGGRTLEVSANGDVQRPLGEKPSVPGKDLQLTLDLALQQAAETAIADYAVGAIVAMDARDGAILAMVSRPAYDPNFFSQPVKPQAQLDALFRSSTLPMLNRALNPYNPGSVFKVVTAAAGMESGKFPPETTLRTTACITYGSHCFPDHNGEGFGQIGYEDALRFSSNTFFYQVGVGSGSMALHDAAVKLGFTKRSGIEIGFDEDPGLVGNEEWAAAGRGWAEPGRTPWLPEDMASASIGQSVVQVSPIQVARAYAAIANGGWLVRPHFSSLNPQTGEPMDWLAQRQPVAFGPETWATLQRGLRKVVADGTGYGMNSVNLPDVSGKTGTAEDNSSHGEDHAWFASYAPSDNPEIVVVAFAANSPGGGSVHALPIAKAVMEAYFKS</sequence>
<dbReference type="GO" id="GO:0009252">
    <property type="term" value="P:peptidoglycan biosynthetic process"/>
    <property type="evidence" value="ECO:0007669"/>
    <property type="project" value="UniProtKB-KW"/>
</dbReference>
<dbReference type="PANTHER" id="PTHR30627:SF2">
    <property type="entry name" value="PEPTIDOGLYCAN D,D-TRANSPEPTIDASE MRDA"/>
    <property type="match status" value="1"/>
</dbReference>
<evidence type="ECO:0000256" key="4">
    <source>
        <dbReference type="ARBA" id="ARBA00022475"/>
    </source>
</evidence>
<keyword evidence="10" id="KW-0573">Peptidoglycan synthesis</keyword>
<dbReference type="GO" id="GO:0071555">
    <property type="term" value="P:cell wall organization"/>
    <property type="evidence" value="ECO:0007669"/>
    <property type="project" value="UniProtKB-KW"/>
</dbReference>
<keyword evidence="18" id="KW-1185">Reference proteome</keyword>
<name>A0A161KBG4_9SYNE</name>
<keyword evidence="8" id="KW-0378">Hydrolase</keyword>
<dbReference type="InterPro" id="IPR017790">
    <property type="entry name" value="Penicillin-binding_protein_2"/>
</dbReference>
<evidence type="ECO:0000256" key="10">
    <source>
        <dbReference type="ARBA" id="ARBA00022984"/>
    </source>
</evidence>
<protein>
    <submittedName>
        <fullName evidence="17">Penicillin-binding protein 2 (PBP-2)</fullName>
    </submittedName>
</protein>